<name>A0A315XQA4_9EURY</name>
<dbReference type="Proteomes" id="UP000251717">
    <property type="component" value="Unassembled WGS sequence"/>
</dbReference>
<dbReference type="AlphaFoldDB" id="A0A315XQA4"/>
<keyword evidence="1" id="KW-0812">Transmembrane</keyword>
<evidence type="ECO:0000313" key="4">
    <source>
        <dbReference type="Proteomes" id="UP000251717"/>
    </source>
</evidence>
<keyword evidence="1" id="KW-1133">Transmembrane helix</keyword>
<dbReference type="OrthoDB" id="78487at2157"/>
<protein>
    <submittedName>
        <fullName evidence="3">Double zinc ribbon</fullName>
    </submittedName>
</protein>
<reference evidence="3 4" key="1">
    <citation type="submission" date="2017-03" db="EMBL/GenBank/DDBJ databases">
        <title>Genome sequence of Methanobrevibacter thaueri.</title>
        <authorList>
            <person name="Poehlein A."/>
            <person name="Seedorf H."/>
            <person name="Daniel R."/>
        </authorList>
    </citation>
    <scope>NUCLEOTIDE SEQUENCE [LARGE SCALE GENOMIC DNA]</scope>
    <source>
        <strain evidence="3 4">DSM 11995</strain>
    </source>
</reference>
<sequence length="103" mass="11325">MSKFCPKCGEKLVDSAMFCKNCGASLEGIPNPHQTTAGEYRVPVVEDDHKIAVIAGYVLAILLPLFGFIVGIYLLTRNSQNARKHGKYVMIVAAVLWIISFLL</sequence>
<dbReference type="InterPro" id="IPR026870">
    <property type="entry name" value="Zinc_ribbon_dom"/>
</dbReference>
<dbReference type="RefSeq" id="WP_116591077.1">
    <property type="nucleotide sequence ID" value="NZ_MZGS01000006.1"/>
</dbReference>
<comment type="caution">
    <text evidence="3">The sequence shown here is derived from an EMBL/GenBank/DDBJ whole genome shotgun (WGS) entry which is preliminary data.</text>
</comment>
<feature type="domain" description="Zinc-ribbon" evidence="2">
    <location>
        <begin position="4"/>
        <end position="26"/>
    </location>
</feature>
<dbReference type="EMBL" id="MZGS01000006">
    <property type="protein sequence ID" value="PWB88350.1"/>
    <property type="molecule type" value="Genomic_DNA"/>
</dbReference>
<dbReference type="Pfam" id="PF13240">
    <property type="entry name" value="Zn_Ribbon_1"/>
    <property type="match status" value="1"/>
</dbReference>
<proteinExistence type="predicted"/>
<keyword evidence="1" id="KW-0472">Membrane</keyword>
<keyword evidence="4" id="KW-1185">Reference proteome</keyword>
<gene>
    <name evidence="3" type="ORF">MBBTH_00810</name>
</gene>
<evidence type="ECO:0000256" key="1">
    <source>
        <dbReference type="SAM" id="Phobius"/>
    </source>
</evidence>
<accession>A0A315XQA4</accession>
<feature type="transmembrane region" description="Helical" evidence="1">
    <location>
        <begin position="51"/>
        <end position="74"/>
    </location>
</feature>
<evidence type="ECO:0000259" key="2">
    <source>
        <dbReference type="Pfam" id="PF13240"/>
    </source>
</evidence>
<evidence type="ECO:0000313" key="3">
    <source>
        <dbReference type="EMBL" id="PWB88350.1"/>
    </source>
</evidence>
<feature type="transmembrane region" description="Helical" evidence="1">
    <location>
        <begin position="86"/>
        <end position="102"/>
    </location>
</feature>
<organism evidence="3 4">
    <name type="scientific">Methanobrevibacter thaueri</name>
    <dbReference type="NCBI Taxonomy" id="190975"/>
    <lineage>
        <taxon>Archaea</taxon>
        <taxon>Methanobacteriati</taxon>
        <taxon>Methanobacteriota</taxon>
        <taxon>Methanomada group</taxon>
        <taxon>Methanobacteria</taxon>
        <taxon>Methanobacteriales</taxon>
        <taxon>Methanobacteriaceae</taxon>
        <taxon>Methanobrevibacter</taxon>
    </lineage>
</organism>